<protein>
    <submittedName>
        <fullName evidence="3">Uncharacterized protein</fullName>
    </submittedName>
</protein>
<name>A0A1I8AI31_9BILA</name>
<dbReference type="Proteomes" id="UP000095287">
    <property type="component" value="Unplaced"/>
</dbReference>
<reference evidence="3" key="1">
    <citation type="submission" date="2016-11" db="UniProtKB">
        <authorList>
            <consortium name="WormBaseParasite"/>
        </authorList>
    </citation>
    <scope>IDENTIFICATION</scope>
</reference>
<keyword evidence="2" id="KW-1185">Reference proteome</keyword>
<evidence type="ECO:0000313" key="2">
    <source>
        <dbReference type="Proteomes" id="UP000095287"/>
    </source>
</evidence>
<sequence>MRRLLRRDRHSFASLPSHGESFMTSSDFASLALTMTTYYSFPPNVGGLLSDDSCDSTLSEIPDFSLFPTSTPRSSFHRVTFSPSYTSESSCDEDLLFPRKTVEEQIMRFEQLSLREGLQRSPKMLPRTTYENEEDEDIYVEMKLQDSEHPLQWNVSEVSDKSPGSQGGLRRANSYHSTPRRPCIPVSHVPRGAATHDDFLPSHGTIILCSSISPASKPVAAPRRHFFATPSEFVGGEPRDVNLLKIRANAPSKSRKYPSILKPIRKAVRSICPLLNKKANDAYLPSIDEEDGFKLTGFSKILEESNPCKFVKSAEGTPLIYFDLGDTPKKNMNATY</sequence>
<dbReference type="WBParaSite" id="L893_g6005.t1">
    <property type="protein sequence ID" value="L893_g6005.t1"/>
    <property type="gene ID" value="L893_g6005"/>
</dbReference>
<proteinExistence type="predicted"/>
<evidence type="ECO:0000256" key="1">
    <source>
        <dbReference type="SAM" id="MobiDB-lite"/>
    </source>
</evidence>
<accession>A0A1I8AI31</accession>
<evidence type="ECO:0000313" key="3">
    <source>
        <dbReference type="WBParaSite" id="L893_g6005.t1"/>
    </source>
</evidence>
<organism evidence="2 3">
    <name type="scientific">Steinernema glaseri</name>
    <dbReference type="NCBI Taxonomy" id="37863"/>
    <lineage>
        <taxon>Eukaryota</taxon>
        <taxon>Metazoa</taxon>
        <taxon>Ecdysozoa</taxon>
        <taxon>Nematoda</taxon>
        <taxon>Chromadorea</taxon>
        <taxon>Rhabditida</taxon>
        <taxon>Tylenchina</taxon>
        <taxon>Panagrolaimomorpha</taxon>
        <taxon>Strongyloidoidea</taxon>
        <taxon>Steinernematidae</taxon>
        <taxon>Steinernema</taxon>
    </lineage>
</organism>
<dbReference type="AlphaFoldDB" id="A0A1I8AI31"/>
<feature type="region of interest" description="Disordered" evidence="1">
    <location>
        <begin position="157"/>
        <end position="182"/>
    </location>
</feature>